<proteinExistence type="predicted"/>
<organism evidence="1 2">
    <name type="scientific">Engelhardtia mirabilis</name>
    <dbReference type="NCBI Taxonomy" id="2528011"/>
    <lineage>
        <taxon>Bacteria</taxon>
        <taxon>Pseudomonadati</taxon>
        <taxon>Planctomycetota</taxon>
        <taxon>Planctomycetia</taxon>
        <taxon>Planctomycetia incertae sedis</taxon>
        <taxon>Engelhardtia</taxon>
    </lineage>
</organism>
<keyword evidence="2" id="KW-1185">Reference proteome</keyword>
<dbReference type="Proteomes" id="UP000316921">
    <property type="component" value="Chromosome"/>
</dbReference>
<name>A0A518BFY6_9BACT</name>
<reference evidence="1 2" key="1">
    <citation type="submission" date="2019-02" db="EMBL/GenBank/DDBJ databases">
        <title>Deep-cultivation of Planctomycetes and their phenomic and genomic characterization uncovers novel biology.</title>
        <authorList>
            <person name="Wiegand S."/>
            <person name="Jogler M."/>
            <person name="Boedeker C."/>
            <person name="Pinto D."/>
            <person name="Vollmers J."/>
            <person name="Rivas-Marin E."/>
            <person name="Kohn T."/>
            <person name="Peeters S.H."/>
            <person name="Heuer A."/>
            <person name="Rast P."/>
            <person name="Oberbeckmann S."/>
            <person name="Bunk B."/>
            <person name="Jeske O."/>
            <person name="Meyerdierks A."/>
            <person name="Storesund J.E."/>
            <person name="Kallscheuer N."/>
            <person name="Luecker S."/>
            <person name="Lage O.M."/>
            <person name="Pohl T."/>
            <person name="Merkel B.J."/>
            <person name="Hornburger P."/>
            <person name="Mueller R.-W."/>
            <person name="Bruemmer F."/>
            <person name="Labrenz M."/>
            <person name="Spormann A.M."/>
            <person name="Op den Camp H."/>
            <person name="Overmann J."/>
            <person name="Amann R."/>
            <person name="Jetten M.S.M."/>
            <person name="Mascher T."/>
            <person name="Medema M.H."/>
            <person name="Devos D.P."/>
            <person name="Kaster A.-K."/>
            <person name="Ovreas L."/>
            <person name="Rohde M."/>
            <person name="Galperin M.Y."/>
            <person name="Jogler C."/>
        </authorList>
    </citation>
    <scope>NUCLEOTIDE SEQUENCE [LARGE SCALE GENOMIC DNA]</scope>
    <source>
        <strain evidence="1 2">Pla133</strain>
    </source>
</reference>
<evidence type="ECO:0000313" key="2">
    <source>
        <dbReference type="Proteomes" id="UP000316921"/>
    </source>
</evidence>
<sequence length="336" mass="35107">MDGAGDEWQSPVDLSPPLSSGTGVGLAIDRGLRATVTSPLALPFDAADARLVVRADDRWARFVVPEPVEPEAWVGDDFAIELQEVFDVAPILRSGAPLGGLHLAVHSVDRLPPVDQRSGGMLESITESLWVETPEGFELPIGAEGMPAGRYRAAFIGMDDASGLFLNPEELDLGPTTGSEVVLWVEAAPAAERVAVSVHLRFAATLDQVLANCGGQMNVTLSALDGSQLSGGAPRITHFLLGDRTATRVDEWTAAFTPDDGFAAGDCLLGIRPIGFSARLTLDTSAPVVAVGVPPLGLVELRPAQGEADAIVSAAGYDLATGRMSGLRVRTRAPGT</sequence>
<gene>
    <name evidence="1" type="ORF">Pla133_09570</name>
</gene>
<evidence type="ECO:0000313" key="1">
    <source>
        <dbReference type="EMBL" id="QDU65891.1"/>
    </source>
</evidence>
<dbReference type="EMBL" id="CP036287">
    <property type="protein sequence ID" value="QDU65891.1"/>
    <property type="molecule type" value="Genomic_DNA"/>
</dbReference>
<accession>A0A518BFY6</accession>
<protein>
    <submittedName>
        <fullName evidence="1">Uncharacterized protein</fullName>
    </submittedName>
</protein>
<dbReference type="KEGG" id="pbap:Pla133_09570"/>
<dbReference type="AlphaFoldDB" id="A0A518BFY6"/>